<dbReference type="Pfam" id="PF00023">
    <property type="entry name" value="Ank"/>
    <property type="match status" value="1"/>
</dbReference>
<keyword evidence="1" id="KW-0677">Repeat</keyword>
<keyword evidence="7" id="KW-1185">Reference proteome</keyword>
<dbReference type="Gene3D" id="3.40.50.300">
    <property type="entry name" value="P-loop containing nucleotide triphosphate hydrolases"/>
    <property type="match status" value="1"/>
</dbReference>
<keyword evidence="2 3" id="KW-0040">ANK repeat</keyword>
<feature type="repeat" description="ANK" evidence="3">
    <location>
        <begin position="297"/>
        <end position="329"/>
    </location>
</feature>
<dbReference type="SUPFAM" id="SSF52540">
    <property type="entry name" value="P-loop containing nucleoside triphosphate hydrolases"/>
    <property type="match status" value="1"/>
</dbReference>
<accession>A0A8S9Z7L0</accession>
<feature type="repeat" description="ANK" evidence="3">
    <location>
        <begin position="409"/>
        <end position="447"/>
    </location>
</feature>
<dbReference type="PRINTS" id="PR01415">
    <property type="entry name" value="ANKYRIN"/>
</dbReference>
<feature type="domain" description="Sulfotransferase" evidence="5">
    <location>
        <begin position="901"/>
        <end position="1168"/>
    </location>
</feature>
<dbReference type="InterPro" id="IPR036770">
    <property type="entry name" value="Ankyrin_rpt-contain_sf"/>
</dbReference>
<protein>
    <recommendedName>
        <fullName evidence="5">Sulfotransferase domain-containing protein</fullName>
    </recommendedName>
</protein>
<comment type="caution">
    <text evidence="6">The sequence shown here is derived from an EMBL/GenBank/DDBJ whole genome shotgun (WGS) entry which is preliminary data.</text>
</comment>
<feature type="repeat" description="ANK" evidence="3">
    <location>
        <begin position="219"/>
        <end position="251"/>
    </location>
</feature>
<dbReference type="PANTHER" id="PTHR24198:SF165">
    <property type="entry name" value="ANKYRIN REPEAT-CONTAINING PROTEIN-RELATED"/>
    <property type="match status" value="1"/>
</dbReference>
<dbReference type="InterPro" id="IPR000863">
    <property type="entry name" value="Sulfotransferase_dom"/>
</dbReference>
<dbReference type="OrthoDB" id="10258888at2759"/>
<dbReference type="Pfam" id="PF00685">
    <property type="entry name" value="Sulfotransfer_1"/>
    <property type="match status" value="1"/>
</dbReference>
<dbReference type="SUPFAM" id="SSF48403">
    <property type="entry name" value="Ankyrin repeat"/>
    <property type="match status" value="2"/>
</dbReference>
<evidence type="ECO:0000259" key="5">
    <source>
        <dbReference type="Pfam" id="PF00685"/>
    </source>
</evidence>
<sequence>MDSITIEESSHNETVDALLKACSRGDVKHLGEFIINGGELKAAVDRNGRNALHYCVRCSSSELPQENVAIFEQRDRIKCARIIVKTDTDFLTMLDSDGLSALHLAVVQNDLDFIEAIMELKPSLSIKTGVSKRINSTDREPQPTFICGRTAIHLAVINEHLDALKLLFQTDVASAINTLDSQGATALHYAVQLTAPLEEQALRLLVSEGEADINAGDSHGRTALSWAATIGATHAVELLLKLGAKLNIRDECGLTPLHCAASRGNHAVVQFILNWIRVANMDDLSKMAAFRDVTDNDGCTPLFYSVTIGHDQVTHSLLEAGANINTVDSKGRTLAHCLARIEAPQTEQGRASIVVQMTELVNAGLDMWKVNNAGATALHEGCLLRNVAFVIELAKHKAFEQAVNFCDRQGHTPLHLVVAASWSTDLAGVQICECLLKHGAEVNATTVLPHGGSVTALDLAIMNEKEEKVKNGSIRNLLVSYGAKTFQELMQMEREQKKKDDLTKQQTEIHKEILTFQELMQMEREQKKKDNFTKQQTEIHKEILVDENNGRVTAEPSPARAITPTAKIKVDKETLTQVVVCDKAISTYVALPKEDRFTTITCTTSRQQTFATQTTQTSRGSQTEFEFDKLCLADLKRQSVADEKSRIVVALPSADNTEVEDSYSEQNKQVFSDNQLEVKRKRSSLIRPCSRPSTNNTSSTSIRVNTPMSTKSDQQASIHPAPRRFRSQDLKPKASTSKKKDKLPIHPEPFSQIYLERTLPALLDRYMHNEDHQVSTLTGRYRMPKPTLSPYLLPLVPTLSTNTKYAPNKLTASCKKQTKTVEPRRKPIHHSSTNQNDPSIHGSPQKKTRLVSCDISMSSANPLNKKFHRIPGDFFHKGTYWVGWTDEARITKFETEFKLLPSDIILTGYAKSGNTLLAEIVCLLVASEGCESKLSKAINWVESIPIYIRVPFAEELFKLTVPQLDHEIYAMEYLDWMRESGQVEGRRLIKTHLTWDSVKCALNRVDQNELPLSMYHFYRAIAECGPYKGDWREFFQMWIDGCISGGDWRIVVRDWLLQAKNPSGFRGTLNILPISYERMVRDPWKCVHDLHGFLFPNTELDHKVAEVIAERTSFKKMRENKMTNYENVPGLEPSFRFMRSGKIGDWKNWFTIAQNEQFMAEYESALKELNEILAPDEIIFE</sequence>
<dbReference type="SMART" id="SM00248">
    <property type="entry name" value="ANK"/>
    <property type="match status" value="10"/>
</dbReference>
<dbReference type="EMBL" id="JTDE01000296">
    <property type="protein sequence ID" value="KAF7261670.1"/>
    <property type="molecule type" value="Genomic_DNA"/>
</dbReference>
<dbReference type="Proteomes" id="UP000822476">
    <property type="component" value="Unassembled WGS sequence"/>
</dbReference>
<feature type="region of interest" description="Disordered" evidence="4">
    <location>
        <begin position="655"/>
        <end position="745"/>
    </location>
</feature>
<evidence type="ECO:0000256" key="1">
    <source>
        <dbReference type="ARBA" id="ARBA00022737"/>
    </source>
</evidence>
<dbReference type="AlphaFoldDB" id="A0A8S9Z7L0"/>
<dbReference type="GO" id="GO:0008146">
    <property type="term" value="F:sulfotransferase activity"/>
    <property type="evidence" value="ECO:0007669"/>
    <property type="project" value="InterPro"/>
</dbReference>
<feature type="compositionally biased region" description="Polar residues" evidence="4">
    <location>
        <begin position="664"/>
        <end position="675"/>
    </location>
</feature>
<dbReference type="PROSITE" id="PS50088">
    <property type="entry name" value="ANK_REPEAT"/>
    <property type="match status" value="5"/>
</dbReference>
<gene>
    <name evidence="6" type="ORF">EG68_02250</name>
</gene>
<feature type="region of interest" description="Disordered" evidence="4">
    <location>
        <begin position="815"/>
        <end position="845"/>
    </location>
</feature>
<evidence type="ECO:0000256" key="3">
    <source>
        <dbReference type="PROSITE-ProRule" id="PRU00023"/>
    </source>
</evidence>
<proteinExistence type="predicted"/>
<dbReference type="Pfam" id="PF12796">
    <property type="entry name" value="Ank_2"/>
    <property type="match status" value="2"/>
</dbReference>
<reference evidence="6" key="1">
    <citation type="submission" date="2019-07" db="EMBL/GenBank/DDBJ databases">
        <title>Annotation for the trematode Paragonimus miyazaki's.</title>
        <authorList>
            <person name="Choi Y.-J."/>
        </authorList>
    </citation>
    <scope>NUCLEOTIDE SEQUENCE</scope>
    <source>
        <strain evidence="6">Japan</strain>
    </source>
</reference>
<feature type="repeat" description="ANK" evidence="3">
    <location>
        <begin position="97"/>
        <end position="129"/>
    </location>
</feature>
<organism evidence="6 7">
    <name type="scientific">Paragonimus skrjabini miyazakii</name>
    <dbReference type="NCBI Taxonomy" id="59628"/>
    <lineage>
        <taxon>Eukaryota</taxon>
        <taxon>Metazoa</taxon>
        <taxon>Spiralia</taxon>
        <taxon>Lophotrochozoa</taxon>
        <taxon>Platyhelminthes</taxon>
        <taxon>Trematoda</taxon>
        <taxon>Digenea</taxon>
        <taxon>Plagiorchiida</taxon>
        <taxon>Troglotremata</taxon>
        <taxon>Troglotrematidae</taxon>
        <taxon>Paragonimus</taxon>
    </lineage>
</organism>
<dbReference type="PROSITE" id="PS50297">
    <property type="entry name" value="ANK_REP_REGION"/>
    <property type="match status" value="3"/>
</dbReference>
<evidence type="ECO:0000313" key="7">
    <source>
        <dbReference type="Proteomes" id="UP000822476"/>
    </source>
</evidence>
<evidence type="ECO:0000256" key="2">
    <source>
        <dbReference type="ARBA" id="ARBA00023043"/>
    </source>
</evidence>
<dbReference type="PANTHER" id="PTHR24198">
    <property type="entry name" value="ANKYRIN REPEAT AND PROTEIN KINASE DOMAIN-CONTAINING PROTEIN"/>
    <property type="match status" value="1"/>
</dbReference>
<feature type="repeat" description="ANK" evidence="3">
    <location>
        <begin position="252"/>
        <end position="274"/>
    </location>
</feature>
<evidence type="ECO:0000256" key="4">
    <source>
        <dbReference type="SAM" id="MobiDB-lite"/>
    </source>
</evidence>
<dbReference type="Gene3D" id="1.25.40.20">
    <property type="entry name" value="Ankyrin repeat-containing domain"/>
    <property type="match status" value="4"/>
</dbReference>
<evidence type="ECO:0000313" key="6">
    <source>
        <dbReference type="EMBL" id="KAF7261670.1"/>
    </source>
</evidence>
<name>A0A8S9Z7L0_9TREM</name>
<feature type="compositionally biased region" description="Polar residues" evidence="4">
    <location>
        <begin position="702"/>
        <end position="717"/>
    </location>
</feature>
<dbReference type="InterPro" id="IPR002110">
    <property type="entry name" value="Ankyrin_rpt"/>
</dbReference>
<dbReference type="InterPro" id="IPR027417">
    <property type="entry name" value="P-loop_NTPase"/>
</dbReference>